<keyword evidence="1" id="KW-0472">Membrane</keyword>
<keyword evidence="3" id="KW-1185">Reference proteome</keyword>
<gene>
    <name evidence="2" type="ORF">ACN38_g5956</name>
</gene>
<sequence>MATAALHWLFTSSLSRSGFLFLSVSALTKVPAFVFLLHHIPLFALICAYIAGRFVYYAIVIHTHYSDTPQVASSFIFAIYHGYYLVHRPCPVICLRQTRKLTIRLCIRLGDVFVCFCVFFFSYLLSLFSYVCLVLCMSLLFILSLLLRPVSA</sequence>
<dbReference type="AlphaFoldDB" id="A0A0M8P451"/>
<dbReference type="Proteomes" id="UP000037696">
    <property type="component" value="Unassembled WGS sequence"/>
</dbReference>
<accession>A0A0M8P451</accession>
<evidence type="ECO:0000256" key="1">
    <source>
        <dbReference type="SAM" id="Phobius"/>
    </source>
</evidence>
<feature type="transmembrane region" description="Helical" evidence="1">
    <location>
        <begin position="36"/>
        <end position="56"/>
    </location>
</feature>
<dbReference type="EMBL" id="LHQQ01000088">
    <property type="protein sequence ID" value="KOS43157.1"/>
    <property type="molecule type" value="Genomic_DNA"/>
</dbReference>
<evidence type="ECO:0000313" key="3">
    <source>
        <dbReference type="Proteomes" id="UP000037696"/>
    </source>
</evidence>
<comment type="caution">
    <text evidence="2">The sequence shown here is derived from an EMBL/GenBank/DDBJ whole genome shotgun (WGS) entry which is preliminary data.</text>
</comment>
<proteinExistence type="predicted"/>
<name>A0A0M8P451_9EURO</name>
<evidence type="ECO:0000313" key="2">
    <source>
        <dbReference type="EMBL" id="KOS43157.1"/>
    </source>
</evidence>
<keyword evidence="1" id="KW-1133">Transmembrane helix</keyword>
<reference evidence="2 3" key="1">
    <citation type="submission" date="2015-08" db="EMBL/GenBank/DDBJ databases">
        <title>Genome sequencing of Penicillium nordicum.</title>
        <authorList>
            <person name="Nguyen H.D."/>
            <person name="Seifert K.A."/>
        </authorList>
    </citation>
    <scope>NUCLEOTIDE SEQUENCE [LARGE SCALE GENOMIC DNA]</scope>
    <source>
        <strain evidence="2 3">DAOMC 185683</strain>
    </source>
</reference>
<feature type="transmembrane region" description="Helical" evidence="1">
    <location>
        <begin position="105"/>
        <end position="121"/>
    </location>
</feature>
<keyword evidence="1" id="KW-0812">Transmembrane</keyword>
<organism evidence="2 3">
    <name type="scientific">Penicillium nordicum</name>
    <dbReference type="NCBI Taxonomy" id="229535"/>
    <lineage>
        <taxon>Eukaryota</taxon>
        <taxon>Fungi</taxon>
        <taxon>Dikarya</taxon>
        <taxon>Ascomycota</taxon>
        <taxon>Pezizomycotina</taxon>
        <taxon>Eurotiomycetes</taxon>
        <taxon>Eurotiomycetidae</taxon>
        <taxon>Eurotiales</taxon>
        <taxon>Aspergillaceae</taxon>
        <taxon>Penicillium</taxon>
    </lineage>
</organism>
<feature type="transmembrane region" description="Helical" evidence="1">
    <location>
        <begin position="127"/>
        <end position="147"/>
    </location>
</feature>
<protein>
    <submittedName>
        <fullName evidence="2">Uncharacterized protein</fullName>
    </submittedName>
</protein>